<evidence type="ECO:0000313" key="17">
    <source>
        <dbReference type="EMBL" id="CAJ1409265.1"/>
    </source>
</evidence>
<dbReference type="Proteomes" id="UP001178507">
    <property type="component" value="Unassembled WGS sequence"/>
</dbReference>
<dbReference type="SUPFAM" id="SSF52047">
    <property type="entry name" value="RNI-like"/>
    <property type="match status" value="1"/>
</dbReference>
<dbReference type="Gene3D" id="2.30.30.40">
    <property type="entry name" value="SH3 Domains"/>
    <property type="match status" value="1"/>
</dbReference>
<evidence type="ECO:0000256" key="11">
    <source>
        <dbReference type="ARBA" id="ARBA00022843"/>
    </source>
</evidence>
<feature type="region of interest" description="Disordered" evidence="14">
    <location>
        <begin position="1"/>
        <end position="23"/>
    </location>
</feature>
<feature type="compositionally biased region" description="Low complexity" evidence="14">
    <location>
        <begin position="229"/>
        <end position="238"/>
    </location>
</feature>
<dbReference type="PANTHER" id="PTHR12313">
    <property type="entry name" value="E3 UBIQUITIN-PROTEIN LIGASE RNF5-RELATED"/>
    <property type="match status" value="1"/>
</dbReference>
<evidence type="ECO:0000256" key="2">
    <source>
        <dbReference type="ARBA" id="ARBA00004906"/>
    </source>
</evidence>
<comment type="catalytic activity">
    <reaction evidence="1">
        <text>S-ubiquitinyl-[E2 ubiquitin-conjugating enzyme]-L-cysteine + [acceptor protein]-L-lysine = [E2 ubiquitin-conjugating enzyme]-L-cysteine + N(6)-ubiquitinyl-[acceptor protein]-L-lysine.</text>
        <dbReference type="EC" id="2.3.2.27"/>
    </reaction>
</comment>
<evidence type="ECO:0000256" key="9">
    <source>
        <dbReference type="ARBA" id="ARBA00022786"/>
    </source>
</evidence>
<dbReference type="AlphaFoldDB" id="A0AA36NE69"/>
<evidence type="ECO:0000256" key="8">
    <source>
        <dbReference type="ARBA" id="ARBA00022771"/>
    </source>
</evidence>
<comment type="pathway">
    <text evidence="2">Protein modification; protein ubiquitination.</text>
</comment>
<dbReference type="InterPro" id="IPR013087">
    <property type="entry name" value="Znf_C2H2_type"/>
</dbReference>
<dbReference type="Gene3D" id="3.30.40.10">
    <property type="entry name" value="Zinc/RING finger domain, C3HC4 (zinc finger)"/>
    <property type="match status" value="1"/>
</dbReference>
<dbReference type="SMART" id="SM00184">
    <property type="entry name" value="RING"/>
    <property type="match status" value="1"/>
</dbReference>
<proteinExistence type="inferred from homology"/>
<dbReference type="SMART" id="SM00326">
    <property type="entry name" value="SH3"/>
    <property type="match status" value="1"/>
</dbReference>
<dbReference type="InterPro" id="IPR036028">
    <property type="entry name" value="SH3-like_dom_sf"/>
</dbReference>
<keyword evidence="18" id="KW-1185">Reference proteome</keyword>
<dbReference type="InterPro" id="IPR001611">
    <property type="entry name" value="Leu-rich_rpt"/>
</dbReference>
<evidence type="ECO:0000256" key="5">
    <source>
        <dbReference type="ARBA" id="ARBA00022443"/>
    </source>
</evidence>
<dbReference type="PROSITE" id="PS50002">
    <property type="entry name" value="SH3"/>
    <property type="match status" value="1"/>
</dbReference>
<feature type="domain" description="RING-type" evidence="16">
    <location>
        <begin position="265"/>
        <end position="319"/>
    </location>
</feature>
<dbReference type="InterPro" id="IPR013083">
    <property type="entry name" value="Znf_RING/FYVE/PHD"/>
</dbReference>
<evidence type="ECO:0000256" key="10">
    <source>
        <dbReference type="ARBA" id="ARBA00022833"/>
    </source>
</evidence>
<sequence length="476" mass="53538">MAPKKEPSKLDWAQRRNSGDGRREALDFSEIPKGVLHFEEVDFSFNGLTSHELPQVLEVCMRCPRLRVLKLFKNSIDDSGALGLAELCRYCPTLEEIHLSHNMFTASGASSIITAAESSRREDQVPLWLRLEQNHIEDAEAVFKRLQAEHSVCRRIDPKACTARVCARKCRVHLPHFCLQRLNAVESNQDMPARRDSPNLPRQMLRQFRDDLDRQKGKSKGKAGKSEAAHVAAKEASAPKPRESRKPQVQVHQLLDVEGSQEFVCYLCRGVVHYPTLTRCSHLFCSPCFQSWVVEKVSEHSSGPEATESMQAMPCPVCDKALKKADVVPLHRAKHPAAAVMQRRWQAIRIKCAFHPELADFGETCDWQGDLPQYAAHCKVCPVGSKMRPSSRAMSMPVPTKGNGDRSAFSEDDVCVVKYDFEGEDPKMLRVAAHDIVKIYRTVPSGWAGGILLDKSMEEVGLPGWLPINYLELYQS</sequence>
<keyword evidence="7" id="KW-0479">Metal-binding</keyword>
<evidence type="ECO:0000256" key="1">
    <source>
        <dbReference type="ARBA" id="ARBA00000900"/>
    </source>
</evidence>
<dbReference type="Pfam" id="PF00097">
    <property type="entry name" value="zf-C3HC4"/>
    <property type="match status" value="1"/>
</dbReference>
<organism evidence="17 18">
    <name type="scientific">Effrenium voratum</name>
    <dbReference type="NCBI Taxonomy" id="2562239"/>
    <lineage>
        <taxon>Eukaryota</taxon>
        <taxon>Sar</taxon>
        <taxon>Alveolata</taxon>
        <taxon>Dinophyceae</taxon>
        <taxon>Suessiales</taxon>
        <taxon>Symbiodiniaceae</taxon>
        <taxon>Effrenium</taxon>
    </lineage>
</organism>
<dbReference type="InterPro" id="IPR001841">
    <property type="entry name" value="Znf_RING"/>
</dbReference>
<evidence type="ECO:0000259" key="15">
    <source>
        <dbReference type="PROSITE" id="PS50002"/>
    </source>
</evidence>
<comment type="similarity">
    <text evidence="3">Belongs to the SH3RF family.</text>
</comment>
<dbReference type="GO" id="GO:0061630">
    <property type="term" value="F:ubiquitin protein ligase activity"/>
    <property type="evidence" value="ECO:0007669"/>
    <property type="project" value="UniProtKB-EC"/>
</dbReference>
<evidence type="ECO:0000313" key="18">
    <source>
        <dbReference type="Proteomes" id="UP001178507"/>
    </source>
</evidence>
<feature type="region of interest" description="Disordered" evidence="14">
    <location>
        <begin position="210"/>
        <end position="250"/>
    </location>
</feature>
<evidence type="ECO:0000256" key="14">
    <source>
        <dbReference type="SAM" id="MobiDB-lite"/>
    </source>
</evidence>
<dbReference type="GO" id="GO:0006511">
    <property type="term" value="P:ubiquitin-dependent protein catabolic process"/>
    <property type="evidence" value="ECO:0007669"/>
    <property type="project" value="InterPro"/>
</dbReference>
<name>A0AA36NE69_9DINO</name>
<dbReference type="EMBL" id="CAUJNA010003760">
    <property type="protein sequence ID" value="CAJ1409265.1"/>
    <property type="molecule type" value="Genomic_DNA"/>
</dbReference>
<evidence type="ECO:0000256" key="6">
    <source>
        <dbReference type="ARBA" id="ARBA00022679"/>
    </source>
</evidence>
<evidence type="ECO:0000256" key="3">
    <source>
        <dbReference type="ARBA" id="ARBA00008649"/>
    </source>
</evidence>
<gene>
    <name evidence="17" type="ORF">EVOR1521_LOCUS30421</name>
</gene>
<dbReference type="PROSITE" id="PS00028">
    <property type="entry name" value="ZINC_FINGER_C2H2_1"/>
    <property type="match status" value="1"/>
</dbReference>
<reference evidence="17" key="1">
    <citation type="submission" date="2023-08" db="EMBL/GenBank/DDBJ databases">
        <authorList>
            <person name="Chen Y."/>
            <person name="Shah S."/>
            <person name="Dougan E. K."/>
            <person name="Thang M."/>
            <person name="Chan C."/>
        </authorList>
    </citation>
    <scope>NUCLEOTIDE SEQUENCE</scope>
</reference>
<dbReference type="InterPro" id="IPR001452">
    <property type="entry name" value="SH3_domain"/>
</dbReference>
<dbReference type="Pfam" id="PF13516">
    <property type="entry name" value="LRR_6"/>
    <property type="match status" value="2"/>
</dbReference>
<evidence type="ECO:0000256" key="12">
    <source>
        <dbReference type="PROSITE-ProRule" id="PRU00175"/>
    </source>
</evidence>
<keyword evidence="6" id="KW-0808">Transferase</keyword>
<dbReference type="SUPFAM" id="SSF57850">
    <property type="entry name" value="RING/U-box"/>
    <property type="match status" value="1"/>
</dbReference>
<accession>A0AA36NE69</accession>
<keyword evidence="11" id="KW-0832">Ubl conjugation</keyword>
<dbReference type="Gene3D" id="3.80.10.10">
    <property type="entry name" value="Ribonuclease Inhibitor"/>
    <property type="match status" value="1"/>
</dbReference>
<feature type="domain" description="SH3" evidence="15">
    <location>
        <begin position="410"/>
        <end position="476"/>
    </location>
</feature>
<keyword evidence="9" id="KW-0833">Ubl conjugation pathway</keyword>
<comment type="caution">
    <text evidence="17">The sequence shown here is derived from an EMBL/GenBank/DDBJ whole genome shotgun (WGS) entry which is preliminary data.</text>
</comment>
<keyword evidence="8 12" id="KW-0863">Zinc-finger</keyword>
<protein>
    <recommendedName>
        <fullName evidence="4">RING-type E3 ubiquitin transferase</fullName>
        <ecNumber evidence="4">2.3.2.27</ecNumber>
    </recommendedName>
</protein>
<dbReference type="InterPro" id="IPR032675">
    <property type="entry name" value="LRR_dom_sf"/>
</dbReference>
<dbReference type="InterPro" id="IPR045103">
    <property type="entry name" value="RNF5/RNF185-like"/>
</dbReference>
<dbReference type="PROSITE" id="PS50089">
    <property type="entry name" value="ZF_RING_2"/>
    <property type="match status" value="1"/>
</dbReference>
<evidence type="ECO:0000256" key="4">
    <source>
        <dbReference type="ARBA" id="ARBA00012483"/>
    </source>
</evidence>
<evidence type="ECO:0000259" key="16">
    <source>
        <dbReference type="PROSITE" id="PS50089"/>
    </source>
</evidence>
<keyword evidence="10" id="KW-0862">Zinc</keyword>
<dbReference type="EC" id="2.3.2.27" evidence="4"/>
<dbReference type="GO" id="GO:0005783">
    <property type="term" value="C:endoplasmic reticulum"/>
    <property type="evidence" value="ECO:0007669"/>
    <property type="project" value="InterPro"/>
</dbReference>
<evidence type="ECO:0000256" key="13">
    <source>
        <dbReference type="PROSITE-ProRule" id="PRU00192"/>
    </source>
</evidence>
<dbReference type="SUPFAM" id="SSF50044">
    <property type="entry name" value="SH3-domain"/>
    <property type="match status" value="1"/>
</dbReference>
<dbReference type="GO" id="GO:0008270">
    <property type="term" value="F:zinc ion binding"/>
    <property type="evidence" value="ECO:0007669"/>
    <property type="project" value="UniProtKB-KW"/>
</dbReference>
<dbReference type="InterPro" id="IPR018957">
    <property type="entry name" value="Znf_C3HC4_RING-type"/>
</dbReference>
<evidence type="ECO:0000256" key="7">
    <source>
        <dbReference type="ARBA" id="ARBA00022723"/>
    </source>
</evidence>
<keyword evidence="5 13" id="KW-0728">SH3 domain</keyword>